<dbReference type="EMBL" id="JABBWE010000016">
    <property type="protein sequence ID" value="KAG1797328.1"/>
    <property type="molecule type" value="Genomic_DNA"/>
</dbReference>
<comment type="caution">
    <text evidence="1">The sequence shown here is derived from an EMBL/GenBank/DDBJ whole genome shotgun (WGS) entry which is preliminary data.</text>
</comment>
<dbReference type="GeneID" id="64590237"/>
<dbReference type="Proteomes" id="UP000719766">
    <property type="component" value="Unassembled WGS sequence"/>
</dbReference>
<dbReference type="AlphaFoldDB" id="A0A9P7IXT1"/>
<feature type="non-terminal residue" evidence="1">
    <location>
        <position position="100"/>
    </location>
</feature>
<evidence type="ECO:0000313" key="1">
    <source>
        <dbReference type="EMBL" id="KAG1797328.1"/>
    </source>
</evidence>
<keyword evidence="2" id="KW-1185">Reference proteome</keyword>
<name>A0A9P7IXT1_9AGAM</name>
<reference evidence="1" key="1">
    <citation type="journal article" date="2020" name="New Phytol.">
        <title>Comparative genomics reveals dynamic genome evolution in host specialist ectomycorrhizal fungi.</title>
        <authorList>
            <person name="Lofgren L.A."/>
            <person name="Nguyen N.H."/>
            <person name="Vilgalys R."/>
            <person name="Ruytinx J."/>
            <person name="Liao H.L."/>
            <person name="Branco S."/>
            <person name="Kuo A."/>
            <person name="LaButti K."/>
            <person name="Lipzen A."/>
            <person name="Andreopoulos W."/>
            <person name="Pangilinan J."/>
            <person name="Riley R."/>
            <person name="Hundley H."/>
            <person name="Na H."/>
            <person name="Barry K."/>
            <person name="Grigoriev I.V."/>
            <person name="Stajich J.E."/>
            <person name="Kennedy P.G."/>
        </authorList>
    </citation>
    <scope>NUCLEOTIDE SEQUENCE</scope>
    <source>
        <strain evidence="1">S12</strain>
    </source>
</reference>
<gene>
    <name evidence="1" type="ORF">HD556DRAFT_1206000</name>
</gene>
<accession>A0A9P7IXT1</accession>
<organism evidence="1 2">
    <name type="scientific">Suillus plorans</name>
    <dbReference type="NCBI Taxonomy" id="116603"/>
    <lineage>
        <taxon>Eukaryota</taxon>
        <taxon>Fungi</taxon>
        <taxon>Dikarya</taxon>
        <taxon>Basidiomycota</taxon>
        <taxon>Agaricomycotina</taxon>
        <taxon>Agaricomycetes</taxon>
        <taxon>Agaricomycetidae</taxon>
        <taxon>Boletales</taxon>
        <taxon>Suillineae</taxon>
        <taxon>Suillaceae</taxon>
        <taxon>Suillus</taxon>
    </lineage>
</organism>
<protein>
    <submittedName>
        <fullName evidence="1">Uncharacterized protein</fullName>
    </submittedName>
</protein>
<evidence type="ECO:0000313" key="2">
    <source>
        <dbReference type="Proteomes" id="UP000719766"/>
    </source>
</evidence>
<dbReference type="RefSeq" id="XP_041162438.1">
    <property type="nucleotide sequence ID" value="XM_041296473.1"/>
</dbReference>
<sequence>FLLIGGFMSYVDRKPHRILRPDEVLELIRARCIDAPTLMATQFSNKKNGNRMESMLQVAWFVLQLITRVIHHLKITELELAVGIIALVLNFLTYAVRWNK</sequence>
<dbReference type="OrthoDB" id="9451547at2759"/>
<proteinExistence type="predicted"/>
<feature type="non-terminal residue" evidence="1">
    <location>
        <position position="1"/>
    </location>
</feature>